<organism evidence="7 8">
    <name type="scientific">Wickerhamomyces ciferrii (strain ATCC 14091 / BCRC 22168 / CBS 111 / JCM 3599 / NBRC 0793 / NRRL Y-1031 F-60-10)</name>
    <name type="common">Yeast</name>
    <name type="synonym">Pichia ciferrii</name>
    <dbReference type="NCBI Taxonomy" id="1206466"/>
    <lineage>
        <taxon>Eukaryota</taxon>
        <taxon>Fungi</taxon>
        <taxon>Dikarya</taxon>
        <taxon>Ascomycota</taxon>
        <taxon>Saccharomycotina</taxon>
        <taxon>Saccharomycetes</taxon>
        <taxon>Phaffomycetales</taxon>
        <taxon>Wickerhamomycetaceae</taxon>
        <taxon>Wickerhamomyces</taxon>
    </lineage>
</organism>
<feature type="transmembrane region" description="Helical" evidence="6">
    <location>
        <begin position="339"/>
        <end position="357"/>
    </location>
</feature>
<evidence type="ECO:0000313" key="7">
    <source>
        <dbReference type="EMBL" id="CCH41311.1"/>
    </source>
</evidence>
<comment type="caution">
    <text evidence="7">The sequence shown here is derived from an EMBL/GenBank/DDBJ whole genome shotgun (WGS) entry which is preliminary data.</text>
</comment>
<gene>
    <name evidence="7" type="ORF">BN7_849</name>
</gene>
<dbReference type="FunFam" id="1.20.1250.20:FF:000106">
    <property type="entry name" value="MFS transporter, putative"/>
    <property type="match status" value="1"/>
</dbReference>
<feature type="transmembrane region" description="Helical" evidence="6">
    <location>
        <begin position="409"/>
        <end position="427"/>
    </location>
</feature>
<name>K0KEI0_WICCF</name>
<dbReference type="PANTHER" id="PTHR43791">
    <property type="entry name" value="PERMEASE-RELATED"/>
    <property type="match status" value="1"/>
</dbReference>
<dbReference type="FunFam" id="1.20.1250.20:FF:000247">
    <property type="entry name" value="MFS general substrate transporter"/>
    <property type="match status" value="1"/>
</dbReference>
<dbReference type="Gene3D" id="1.20.1250.20">
    <property type="entry name" value="MFS general substrate transporter like domains"/>
    <property type="match status" value="1"/>
</dbReference>
<dbReference type="InterPro" id="IPR036259">
    <property type="entry name" value="MFS_trans_sf"/>
</dbReference>
<evidence type="ECO:0000256" key="3">
    <source>
        <dbReference type="ARBA" id="ARBA00022692"/>
    </source>
</evidence>
<evidence type="ECO:0000256" key="5">
    <source>
        <dbReference type="ARBA" id="ARBA00023136"/>
    </source>
</evidence>
<dbReference type="GO" id="GO:0016020">
    <property type="term" value="C:membrane"/>
    <property type="evidence" value="ECO:0007669"/>
    <property type="project" value="UniProtKB-SubCell"/>
</dbReference>
<evidence type="ECO:0000256" key="1">
    <source>
        <dbReference type="ARBA" id="ARBA00004141"/>
    </source>
</evidence>
<evidence type="ECO:0000256" key="2">
    <source>
        <dbReference type="ARBA" id="ARBA00022448"/>
    </source>
</evidence>
<dbReference type="Pfam" id="PF07690">
    <property type="entry name" value="MFS_1"/>
    <property type="match status" value="1"/>
</dbReference>
<dbReference type="InterPro" id="IPR011701">
    <property type="entry name" value="MFS"/>
</dbReference>
<feature type="transmembrane region" description="Helical" evidence="6">
    <location>
        <begin position="433"/>
        <end position="455"/>
    </location>
</feature>
<dbReference type="PANTHER" id="PTHR43791:SF29">
    <property type="entry name" value="MAJOR FACILITATOR SUPERFAMILY (MFS) PROFILE DOMAIN-CONTAINING PROTEIN"/>
    <property type="match status" value="1"/>
</dbReference>
<reference evidence="7 8" key="1">
    <citation type="journal article" date="2012" name="Eukaryot. Cell">
        <title>Draft genome sequence of Wickerhamomyces ciferrii NRRL Y-1031 F-60-10.</title>
        <authorList>
            <person name="Schneider J."/>
            <person name="Andrea H."/>
            <person name="Blom J."/>
            <person name="Jaenicke S."/>
            <person name="Ruckert C."/>
            <person name="Schorsch C."/>
            <person name="Szczepanowski R."/>
            <person name="Farwick M."/>
            <person name="Goesmann A."/>
            <person name="Puhler A."/>
            <person name="Schaffer S."/>
            <person name="Tauch A."/>
            <person name="Kohler T."/>
            <person name="Brinkrolf K."/>
        </authorList>
    </citation>
    <scope>NUCLEOTIDE SEQUENCE [LARGE SCALE GENOMIC DNA]</scope>
    <source>
        <strain evidence="8">ATCC 14091 / BCRC 22168 / CBS 111 / JCM 3599 / NBRC 0793 / NRRL Y-1031 F-60-10</strain>
    </source>
</reference>
<dbReference type="AlphaFoldDB" id="K0KEI0"/>
<evidence type="ECO:0000313" key="8">
    <source>
        <dbReference type="Proteomes" id="UP000009328"/>
    </source>
</evidence>
<feature type="transmembrane region" description="Helical" evidence="6">
    <location>
        <begin position="192"/>
        <end position="216"/>
    </location>
</feature>
<evidence type="ECO:0000256" key="6">
    <source>
        <dbReference type="SAM" id="Phobius"/>
    </source>
</evidence>
<dbReference type="SUPFAM" id="SSF103473">
    <property type="entry name" value="MFS general substrate transporter"/>
    <property type="match status" value="1"/>
</dbReference>
<dbReference type="Proteomes" id="UP000009328">
    <property type="component" value="Unassembled WGS sequence"/>
</dbReference>
<feature type="transmembrane region" description="Helical" evidence="6">
    <location>
        <begin position="503"/>
        <end position="521"/>
    </location>
</feature>
<dbReference type="InParanoid" id="K0KEI0"/>
<feature type="transmembrane region" description="Helical" evidence="6">
    <location>
        <begin position="228"/>
        <end position="248"/>
    </location>
</feature>
<evidence type="ECO:0000256" key="4">
    <source>
        <dbReference type="ARBA" id="ARBA00022989"/>
    </source>
</evidence>
<accession>K0KEI0</accession>
<dbReference type="FunCoup" id="K0KEI0">
    <property type="interactions" value="69"/>
</dbReference>
<protein>
    <submittedName>
        <fullName evidence="7">Transporter</fullName>
    </submittedName>
</protein>
<comment type="subcellular location">
    <subcellularLocation>
        <location evidence="1">Membrane</location>
        <topology evidence="1">Multi-pass membrane protein</topology>
    </subcellularLocation>
</comment>
<keyword evidence="4 6" id="KW-1133">Transmembrane helix</keyword>
<keyword evidence="8" id="KW-1185">Reference proteome</keyword>
<dbReference type="GO" id="GO:0022857">
    <property type="term" value="F:transmembrane transporter activity"/>
    <property type="evidence" value="ECO:0007669"/>
    <property type="project" value="InterPro"/>
</dbReference>
<dbReference type="EMBL" id="CAIF01000016">
    <property type="protein sequence ID" value="CCH41311.1"/>
    <property type="molecule type" value="Genomic_DNA"/>
</dbReference>
<dbReference type="eggNOG" id="KOG2533">
    <property type="taxonomic scope" value="Eukaryota"/>
</dbReference>
<keyword evidence="3 6" id="KW-0812">Transmembrane</keyword>
<keyword evidence="5 6" id="KW-0472">Membrane</keyword>
<keyword evidence="2" id="KW-0813">Transport</keyword>
<sequence length="561" mass="63787">MSFLNSLKKKQSWLSITADENYNDVTYSSLDKSIPLSDTESIRSGLVFDTSQNPFRDPEVSKYWSKVYEEAGYECNHLFDPEFYWTDEEEKQLKSKLDWKVTALACFMFVGLQIDRGNLGQAVSDNLLGDLGLTTADYNIGNLIWSASFLSAELPSGLIAKALGPDVWLPVQMILWSIVAIAQAGLTGRTSFFITRALIAALEGGFIPDIVLWLSYFFTSEELSVRLALFWTSSSLCQVLTALLAFVLLRLRGFLGLAGWRWLFMIEGIFTLAIGIASYFLMVPSAAETKTKWNPQGWFTEREEKIVVNRVLRNDPSKGDMHNRQGLSFSTLSKSILDYDLWPIYALGFIAFIPVSATDKYFTLTLKNLGFSTFTTNLLTIPFNLFHISFLLGITWLSEIVQNRSLVTLINPIWSLPLLAILTWWEGAFINKWGTWLVITLLLSVPYIHAINVSWCSRNSNSIRTRAVSAAIYNMFNQAGGMVASQIYQPDDAPYYHKSNKHLFFISGLTFLLIISIKIYYLSRNSYKEKIWNSMTDDEQIEYIHNTSDEGNKRLDFRFAS</sequence>
<dbReference type="STRING" id="1206466.K0KEI0"/>
<dbReference type="HOGENOM" id="CLU_001265_2_2_1"/>
<feature type="transmembrane region" description="Helical" evidence="6">
    <location>
        <begin position="260"/>
        <end position="282"/>
    </location>
</feature>
<feature type="transmembrane region" description="Helical" evidence="6">
    <location>
        <begin position="467"/>
        <end position="488"/>
    </location>
</feature>
<feature type="transmembrane region" description="Helical" evidence="6">
    <location>
        <begin position="377"/>
        <end position="397"/>
    </location>
</feature>
<proteinExistence type="predicted"/>